<evidence type="ECO:0000313" key="2">
    <source>
        <dbReference type="Proteomes" id="UP000034832"/>
    </source>
</evidence>
<name>A0A4V6BDQ0_9BRAD</name>
<dbReference type="AlphaFoldDB" id="A0A4V6BDQ0"/>
<sequence length="375" mass="40039">MPVLVLAAAAAWSGFWFYAASHVDEKFEEWRTREAKSGRAYECASRSVTGFPFRMEVRCESPVVTLTSQTADQTQLTARLKDILVVAQVYDPTKIIAEFTGPATVAGRGEAPSFVAGWTTGRASASGLPTPQRVSLVFDDPALDRMNGSAQTPLLRAKHLELHTRLLEGSLSNNPVVETAFLVTAGSLQGLHPILVEPFDADIRALLRGLKDFAPKPWPERFREIQAAGGRLDFTQSRVQQGETIAVAAGSLALTPTGYLDGELTMTVAGIERVVSQLGIDKLLMDGVPQSTVDRIAPGVSAQDVNKVIGALDRMIPGLGNVARKNANAGVVAGINLLGQASTLEGKPARAFPLKFTEGVISIGPLRIAQTAPLF</sequence>
<dbReference type="EMBL" id="LBIA02000001">
    <property type="protein sequence ID" value="TKT70593.1"/>
    <property type="molecule type" value="Genomic_DNA"/>
</dbReference>
<evidence type="ECO:0000313" key="1">
    <source>
        <dbReference type="EMBL" id="TKT70593.1"/>
    </source>
</evidence>
<keyword evidence="2" id="KW-1185">Reference proteome</keyword>
<dbReference type="STRING" id="211460.YH63_15125"/>
<dbReference type="RefSeq" id="WP_046828765.1">
    <property type="nucleotide sequence ID" value="NZ_LBIA02000001.1"/>
</dbReference>
<gene>
    <name evidence="1" type="ORF">YH63_003760</name>
</gene>
<proteinExistence type="predicted"/>
<accession>A0A4V6BDQ0</accession>
<dbReference type="Pfam" id="PF09898">
    <property type="entry name" value="DUF2125"/>
    <property type="match status" value="1"/>
</dbReference>
<reference evidence="1" key="1">
    <citation type="submission" date="2019-04" db="EMBL/GenBank/DDBJ databases">
        <title>Whole genome sequencing of cave bacteria.</title>
        <authorList>
            <person name="Gan H.M."/>
            <person name="Barton H."/>
            <person name="Savka M.A."/>
        </authorList>
    </citation>
    <scope>NUCLEOTIDE SEQUENCE [LARGE SCALE GENOMIC DNA]</scope>
    <source>
        <strain evidence="1">LC387</strain>
    </source>
</reference>
<dbReference type="InterPro" id="IPR018666">
    <property type="entry name" value="DUF2125"/>
</dbReference>
<protein>
    <submittedName>
        <fullName evidence="1">DUF2125 domain-containing protein</fullName>
    </submittedName>
</protein>
<organism evidence="1 2">
    <name type="scientific">Afipia massiliensis</name>
    <dbReference type="NCBI Taxonomy" id="211460"/>
    <lineage>
        <taxon>Bacteria</taxon>
        <taxon>Pseudomonadati</taxon>
        <taxon>Pseudomonadota</taxon>
        <taxon>Alphaproteobacteria</taxon>
        <taxon>Hyphomicrobiales</taxon>
        <taxon>Nitrobacteraceae</taxon>
        <taxon>Afipia</taxon>
    </lineage>
</organism>
<comment type="caution">
    <text evidence="1">The sequence shown here is derived from an EMBL/GenBank/DDBJ whole genome shotgun (WGS) entry which is preliminary data.</text>
</comment>
<dbReference type="OrthoDB" id="7169664at2"/>
<dbReference type="Proteomes" id="UP000034832">
    <property type="component" value="Unassembled WGS sequence"/>
</dbReference>